<evidence type="ECO:0000313" key="2">
    <source>
        <dbReference type="Proteomes" id="UP000015105"/>
    </source>
</evidence>
<protein>
    <submittedName>
        <fullName evidence="1">Uncharacterized protein</fullName>
    </submittedName>
</protein>
<reference evidence="2" key="1">
    <citation type="journal article" date="2014" name="Science">
        <title>Ancient hybridizations among the ancestral genomes of bread wheat.</title>
        <authorList>
            <consortium name="International Wheat Genome Sequencing Consortium,"/>
            <person name="Marcussen T."/>
            <person name="Sandve S.R."/>
            <person name="Heier L."/>
            <person name="Spannagl M."/>
            <person name="Pfeifer M."/>
            <person name="Jakobsen K.S."/>
            <person name="Wulff B.B."/>
            <person name="Steuernagel B."/>
            <person name="Mayer K.F."/>
            <person name="Olsen O.A."/>
        </authorList>
    </citation>
    <scope>NUCLEOTIDE SEQUENCE [LARGE SCALE GENOMIC DNA]</scope>
    <source>
        <strain evidence="2">cv. AL8/78</strain>
    </source>
</reference>
<reference evidence="1" key="3">
    <citation type="journal article" date="2017" name="Nature">
        <title>Genome sequence of the progenitor of the wheat D genome Aegilops tauschii.</title>
        <authorList>
            <person name="Luo M.C."/>
            <person name="Gu Y.Q."/>
            <person name="Puiu D."/>
            <person name="Wang H."/>
            <person name="Twardziok S.O."/>
            <person name="Deal K.R."/>
            <person name="Huo N."/>
            <person name="Zhu T."/>
            <person name="Wang L."/>
            <person name="Wang Y."/>
            <person name="McGuire P.E."/>
            <person name="Liu S."/>
            <person name="Long H."/>
            <person name="Ramasamy R.K."/>
            <person name="Rodriguez J.C."/>
            <person name="Van S.L."/>
            <person name="Yuan L."/>
            <person name="Wang Z."/>
            <person name="Xia Z."/>
            <person name="Xiao L."/>
            <person name="Anderson O.D."/>
            <person name="Ouyang S."/>
            <person name="Liang Y."/>
            <person name="Zimin A.V."/>
            <person name="Pertea G."/>
            <person name="Qi P."/>
            <person name="Bennetzen J.L."/>
            <person name="Dai X."/>
            <person name="Dawson M.W."/>
            <person name="Muller H.G."/>
            <person name="Kugler K."/>
            <person name="Rivarola-Duarte L."/>
            <person name="Spannagl M."/>
            <person name="Mayer K.F.X."/>
            <person name="Lu F.H."/>
            <person name="Bevan M.W."/>
            <person name="Leroy P."/>
            <person name="Li P."/>
            <person name="You F.M."/>
            <person name="Sun Q."/>
            <person name="Liu Z."/>
            <person name="Lyons E."/>
            <person name="Wicker T."/>
            <person name="Salzberg S.L."/>
            <person name="Devos K.M."/>
            <person name="Dvorak J."/>
        </authorList>
    </citation>
    <scope>NUCLEOTIDE SEQUENCE [LARGE SCALE GENOMIC DNA]</scope>
    <source>
        <strain evidence="1">cv. AL8/78</strain>
    </source>
</reference>
<dbReference type="EnsemblPlants" id="AET4Gv20508200.46">
    <property type="protein sequence ID" value="AET4Gv20508200.46"/>
    <property type="gene ID" value="AET4Gv20508200"/>
</dbReference>
<dbReference type="AlphaFoldDB" id="A0A453IBI7"/>
<name>A0A453IBI7_AEGTS</name>
<reference evidence="1" key="5">
    <citation type="journal article" date="2021" name="G3 (Bethesda)">
        <title>Aegilops tauschii genome assembly Aet v5.0 features greater sequence contiguity and improved annotation.</title>
        <authorList>
            <person name="Wang L."/>
            <person name="Zhu T."/>
            <person name="Rodriguez J.C."/>
            <person name="Deal K.R."/>
            <person name="Dubcovsky J."/>
            <person name="McGuire P.E."/>
            <person name="Lux T."/>
            <person name="Spannagl M."/>
            <person name="Mayer K.F.X."/>
            <person name="Baldrich P."/>
            <person name="Meyers B.C."/>
            <person name="Huo N."/>
            <person name="Gu Y.Q."/>
            <person name="Zhou H."/>
            <person name="Devos K.M."/>
            <person name="Bennetzen J.L."/>
            <person name="Unver T."/>
            <person name="Budak H."/>
            <person name="Gulick P.J."/>
            <person name="Galiba G."/>
            <person name="Kalapos B."/>
            <person name="Nelson D.R."/>
            <person name="Li P."/>
            <person name="You F.M."/>
            <person name="Luo M.C."/>
            <person name="Dvorak J."/>
        </authorList>
    </citation>
    <scope>NUCLEOTIDE SEQUENCE [LARGE SCALE GENOMIC DNA]</scope>
    <source>
        <strain evidence="1">cv. AL8/78</strain>
    </source>
</reference>
<sequence length="78" mass="8311">TADAMAVAAAGETPPLQANYVFGRAWPDLNEGLSYTDTFRGADAETTASLINFYSENYKSSAPLPGYVSDARAHLLIP</sequence>
<accession>A0A453IBI7</accession>
<dbReference type="Gramene" id="AET4Gv20508200.46">
    <property type="protein sequence ID" value="AET4Gv20508200.46"/>
    <property type="gene ID" value="AET4Gv20508200"/>
</dbReference>
<proteinExistence type="predicted"/>
<evidence type="ECO:0000313" key="1">
    <source>
        <dbReference type="EnsemblPlants" id="AET4Gv20508200.46"/>
    </source>
</evidence>
<reference evidence="1" key="4">
    <citation type="submission" date="2019-03" db="UniProtKB">
        <authorList>
            <consortium name="EnsemblPlants"/>
        </authorList>
    </citation>
    <scope>IDENTIFICATION</scope>
</reference>
<dbReference type="Proteomes" id="UP000015105">
    <property type="component" value="Chromosome 4D"/>
</dbReference>
<reference evidence="2" key="2">
    <citation type="journal article" date="2017" name="Nat. Plants">
        <title>The Aegilops tauschii genome reveals multiple impacts of transposons.</title>
        <authorList>
            <person name="Zhao G."/>
            <person name="Zou C."/>
            <person name="Li K."/>
            <person name="Wang K."/>
            <person name="Li T."/>
            <person name="Gao L."/>
            <person name="Zhang X."/>
            <person name="Wang H."/>
            <person name="Yang Z."/>
            <person name="Liu X."/>
            <person name="Jiang W."/>
            <person name="Mao L."/>
            <person name="Kong X."/>
            <person name="Jiao Y."/>
            <person name="Jia J."/>
        </authorList>
    </citation>
    <scope>NUCLEOTIDE SEQUENCE [LARGE SCALE GENOMIC DNA]</scope>
    <source>
        <strain evidence="2">cv. AL8/78</strain>
    </source>
</reference>
<organism evidence="1 2">
    <name type="scientific">Aegilops tauschii subsp. strangulata</name>
    <name type="common">Goatgrass</name>
    <dbReference type="NCBI Taxonomy" id="200361"/>
    <lineage>
        <taxon>Eukaryota</taxon>
        <taxon>Viridiplantae</taxon>
        <taxon>Streptophyta</taxon>
        <taxon>Embryophyta</taxon>
        <taxon>Tracheophyta</taxon>
        <taxon>Spermatophyta</taxon>
        <taxon>Magnoliopsida</taxon>
        <taxon>Liliopsida</taxon>
        <taxon>Poales</taxon>
        <taxon>Poaceae</taxon>
        <taxon>BOP clade</taxon>
        <taxon>Pooideae</taxon>
        <taxon>Triticodae</taxon>
        <taxon>Triticeae</taxon>
        <taxon>Triticinae</taxon>
        <taxon>Aegilops</taxon>
    </lineage>
</organism>
<keyword evidence="2" id="KW-1185">Reference proteome</keyword>